<evidence type="ECO:0000256" key="10">
    <source>
        <dbReference type="ARBA" id="ARBA00022989"/>
    </source>
</evidence>
<evidence type="ECO:0000256" key="5">
    <source>
        <dbReference type="ARBA" id="ARBA00022679"/>
    </source>
</evidence>
<dbReference type="InterPro" id="IPR003594">
    <property type="entry name" value="HATPase_dom"/>
</dbReference>
<keyword evidence="5" id="KW-0808">Transferase</keyword>
<keyword evidence="11" id="KW-0902">Two-component regulatory system</keyword>
<feature type="transmembrane region" description="Helical" evidence="13">
    <location>
        <begin position="67"/>
        <end position="89"/>
    </location>
</feature>
<dbReference type="Gene3D" id="1.20.120.620">
    <property type="entry name" value="Backbone structure of the membrane domain of e. Coli histidine kinase receptor kdpd"/>
    <property type="match status" value="1"/>
</dbReference>
<dbReference type="InterPro" id="IPR005467">
    <property type="entry name" value="His_kinase_dom"/>
</dbReference>
<keyword evidence="8" id="KW-0418">Kinase</keyword>
<evidence type="ECO:0000256" key="11">
    <source>
        <dbReference type="ARBA" id="ARBA00023012"/>
    </source>
</evidence>
<gene>
    <name evidence="15" type="ORF">JKG68_07325</name>
</gene>
<dbReference type="Proteomes" id="UP000605848">
    <property type="component" value="Unassembled WGS sequence"/>
</dbReference>
<keyword evidence="12 13" id="KW-0472">Membrane</keyword>
<evidence type="ECO:0000256" key="12">
    <source>
        <dbReference type="ARBA" id="ARBA00023136"/>
    </source>
</evidence>
<dbReference type="Pfam" id="PF02518">
    <property type="entry name" value="HATPase_c"/>
    <property type="match status" value="1"/>
</dbReference>
<dbReference type="EMBL" id="JAEQMY010000008">
    <property type="protein sequence ID" value="MBL0403769.1"/>
    <property type="molecule type" value="Genomic_DNA"/>
</dbReference>
<evidence type="ECO:0000256" key="9">
    <source>
        <dbReference type="ARBA" id="ARBA00022840"/>
    </source>
</evidence>
<feature type="transmembrane region" description="Helical" evidence="13">
    <location>
        <begin position="95"/>
        <end position="114"/>
    </location>
</feature>
<evidence type="ECO:0000256" key="4">
    <source>
        <dbReference type="ARBA" id="ARBA00022553"/>
    </source>
</evidence>
<evidence type="ECO:0000256" key="7">
    <source>
        <dbReference type="ARBA" id="ARBA00022741"/>
    </source>
</evidence>
<dbReference type="Pfam" id="PF13493">
    <property type="entry name" value="DUF4118"/>
    <property type="match status" value="1"/>
</dbReference>
<dbReference type="GO" id="GO:0000160">
    <property type="term" value="P:phosphorelay signal transduction system"/>
    <property type="evidence" value="ECO:0007669"/>
    <property type="project" value="UniProtKB-KW"/>
</dbReference>
<dbReference type="InterPro" id="IPR025201">
    <property type="entry name" value="KdpD_TM"/>
</dbReference>
<keyword evidence="10 13" id="KW-1133">Transmembrane helix</keyword>
<dbReference type="InterPro" id="IPR011495">
    <property type="entry name" value="Sig_transdc_His_kin_sub2_dim/P"/>
</dbReference>
<dbReference type="PANTHER" id="PTHR41523">
    <property type="entry name" value="TWO-COMPONENT SYSTEM SENSOR PROTEIN"/>
    <property type="match status" value="1"/>
</dbReference>
<dbReference type="InterPro" id="IPR038318">
    <property type="entry name" value="KdpD_sf"/>
</dbReference>
<keyword evidence="6 13" id="KW-0812">Transmembrane</keyword>
<dbReference type="SUPFAM" id="SSF55874">
    <property type="entry name" value="ATPase domain of HSP90 chaperone/DNA topoisomerase II/histidine kinase"/>
    <property type="match status" value="1"/>
</dbReference>
<evidence type="ECO:0000256" key="3">
    <source>
        <dbReference type="ARBA" id="ARBA00012438"/>
    </source>
</evidence>
<dbReference type="SMART" id="SM00387">
    <property type="entry name" value="HATPase_c"/>
    <property type="match status" value="1"/>
</dbReference>
<feature type="transmembrane region" description="Helical" evidence="13">
    <location>
        <begin position="17"/>
        <end position="37"/>
    </location>
</feature>
<dbReference type="GO" id="GO:0005524">
    <property type="term" value="F:ATP binding"/>
    <property type="evidence" value="ECO:0007669"/>
    <property type="project" value="UniProtKB-KW"/>
</dbReference>
<proteinExistence type="predicted"/>
<name>A0A937CXC9_9HYPH</name>
<reference evidence="15" key="1">
    <citation type="submission" date="2021-01" db="EMBL/GenBank/DDBJ databases">
        <title>Microvirga sp.</title>
        <authorList>
            <person name="Kim M.K."/>
        </authorList>
    </citation>
    <scope>NUCLEOTIDE SEQUENCE</scope>
    <source>
        <strain evidence="15">5420S-16</strain>
    </source>
</reference>
<dbReference type="RefSeq" id="WP_202057489.1">
    <property type="nucleotide sequence ID" value="NZ_JAEQMY010000008.1"/>
</dbReference>
<keyword evidence="9" id="KW-0067">ATP-binding</keyword>
<organism evidence="15 16">
    <name type="scientific">Microvirga aerilata</name>
    <dbReference type="NCBI Taxonomy" id="670292"/>
    <lineage>
        <taxon>Bacteria</taxon>
        <taxon>Pseudomonadati</taxon>
        <taxon>Pseudomonadota</taxon>
        <taxon>Alphaproteobacteria</taxon>
        <taxon>Hyphomicrobiales</taxon>
        <taxon>Methylobacteriaceae</taxon>
        <taxon>Microvirga</taxon>
    </lineage>
</organism>
<dbReference type="EC" id="2.7.13.3" evidence="3"/>
<dbReference type="AlphaFoldDB" id="A0A937CXC9"/>
<evidence type="ECO:0000313" key="16">
    <source>
        <dbReference type="Proteomes" id="UP000605848"/>
    </source>
</evidence>
<comment type="subcellular location">
    <subcellularLocation>
        <location evidence="2">Membrane</location>
        <topology evidence="2">Multi-pass membrane protein</topology>
    </subcellularLocation>
</comment>
<evidence type="ECO:0000259" key="14">
    <source>
        <dbReference type="PROSITE" id="PS50109"/>
    </source>
</evidence>
<evidence type="ECO:0000256" key="8">
    <source>
        <dbReference type="ARBA" id="ARBA00022777"/>
    </source>
</evidence>
<feature type="domain" description="Histidine kinase" evidence="14">
    <location>
        <begin position="142"/>
        <end position="337"/>
    </location>
</feature>
<evidence type="ECO:0000256" key="2">
    <source>
        <dbReference type="ARBA" id="ARBA00004141"/>
    </source>
</evidence>
<dbReference type="Pfam" id="PF07568">
    <property type="entry name" value="HisKA_2"/>
    <property type="match status" value="1"/>
</dbReference>
<feature type="transmembrane region" description="Helical" evidence="13">
    <location>
        <begin position="43"/>
        <end position="60"/>
    </location>
</feature>
<evidence type="ECO:0000256" key="13">
    <source>
        <dbReference type="SAM" id="Phobius"/>
    </source>
</evidence>
<comment type="caution">
    <text evidence="15">The sequence shown here is derived from an EMBL/GenBank/DDBJ whole genome shotgun (WGS) entry which is preliminary data.</text>
</comment>
<evidence type="ECO:0000256" key="6">
    <source>
        <dbReference type="ARBA" id="ARBA00022692"/>
    </source>
</evidence>
<dbReference type="Gene3D" id="3.30.565.10">
    <property type="entry name" value="Histidine kinase-like ATPase, C-terminal domain"/>
    <property type="match status" value="1"/>
</dbReference>
<evidence type="ECO:0000256" key="1">
    <source>
        <dbReference type="ARBA" id="ARBA00000085"/>
    </source>
</evidence>
<protein>
    <recommendedName>
        <fullName evidence="3">histidine kinase</fullName>
        <ecNumber evidence="3">2.7.13.3</ecNumber>
    </recommendedName>
</protein>
<dbReference type="PROSITE" id="PS50109">
    <property type="entry name" value="HIS_KIN"/>
    <property type="match status" value="1"/>
</dbReference>
<keyword evidence="16" id="KW-1185">Reference proteome</keyword>
<dbReference type="GO" id="GO:0016020">
    <property type="term" value="C:membrane"/>
    <property type="evidence" value="ECO:0007669"/>
    <property type="project" value="UniProtKB-SubCell"/>
</dbReference>
<comment type="catalytic activity">
    <reaction evidence="1">
        <text>ATP + protein L-histidine = ADP + protein N-phospho-L-histidine.</text>
        <dbReference type="EC" id="2.7.13.3"/>
    </reaction>
</comment>
<dbReference type="InterPro" id="IPR036890">
    <property type="entry name" value="HATPase_C_sf"/>
</dbReference>
<sequence>MQELFDKTRSLRHLPWLVRYAVTAILVLVAFVLRQMFSDALRDFPFLLFFPAIILSAVLFNRGSGLVATVLSAVLSAYFLFEPIGSFAIRDPGQFLGWCLFVVIGIVITLVIEAEHASYRQLKRAHEATRASEADKAELLIESNHRIMNNLHTVISLLHLQARSAKEPTRDDFMTAAERVSVMAKVQRRLVRFEGAVLADSRSFIEELCSDLESALIGLRPIRLDVEVESHPIPLNYAVSIGLIINELLVNALKYAFPDDRDGHVSVTFKCIGDEYCLAVSDNGVGLSASSESTSTPASTGLGQRLIRSFVAQLGGRHEIEADSPGTRAQVCFPVSAT</sequence>
<keyword evidence="7" id="KW-0547">Nucleotide-binding</keyword>
<dbReference type="PANTHER" id="PTHR41523:SF8">
    <property type="entry name" value="ETHYLENE RESPONSE SENSOR PROTEIN"/>
    <property type="match status" value="1"/>
</dbReference>
<dbReference type="GO" id="GO:0004673">
    <property type="term" value="F:protein histidine kinase activity"/>
    <property type="evidence" value="ECO:0007669"/>
    <property type="project" value="UniProtKB-EC"/>
</dbReference>
<accession>A0A937CXC9</accession>
<keyword evidence="4" id="KW-0597">Phosphoprotein</keyword>
<evidence type="ECO:0000313" key="15">
    <source>
        <dbReference type="EMBL" id="MBL0403769.1"/>
    </source>
</evidence>